<feature type="region of interest" description="Disordered" evidence="1">
    <location>
        <begin position="344"/>
        <end position="417"/>
    </location>
</feature>
<organism evidence="2 3">
    <name type="scientific">Daphnia pulex</name>
    <name type="common">Water flea</name>
    <dbReference type="NCBI Taxonomy" id="6669"/>
    <lineage>
        <taxon>Eukaryota</taxon>
        <taxon>Metazoa</taxon>
        <taxon>Ecdysozoa</taxon>
        <taxon>Arthropoda</taxon>
        <taxon>Crustacea</taxon>
        <taxon>Branchiopoda</taxon>
        <taxon>Diplostraca</taxon>
        <taxon>Cladocera</taxon>
        <taxon>Anomopoda</taxon>
        <taxon>Daphniidae</taxon>
        <taxon>Daphnia</taxon>
    </lineage>
</organism>
<evidence type="ECO:0000256" key="1">
    <source>
        <dbReference type="SAM" id="MobiDB-lite"/>
    </source>
</evidence>
<evidence type="ECO:0000313" key="2">
    <source>
        <dbReference type="EMBL" id="EFX61901.1"/>
    </source>
</evidence>
<feature type="region of interest" description="Disordered" evidence="1">
    <location>
        <begin position="619"/>
        <end position="661"/>
    </location>
</feature>
<dbReference type="EMBL" id="GL734001">
    <property type="protein sequence ID" value="EFX61901.1"/>
    <property type="molecule type" value="Genomic_DNA"/>
</dbReference>
<feature type="region of interest" description="Disordered" evidence="1">
    <location>
        <begin position="121"/>
        <end position="177"/>
    </location>
</feature>
<dbReference type="OrthoDB" id="6396510at2759"/>
<name>E9I277_DAPPU</name>
<evidence type="ECO:0000313" key="3">
    <source>
        <dbReference type="Proteomes" id="UP000000305"/>
    </source>
</evidence>
<dbReference type="HOGENOM" id="CLU_415198_0_0_1"/>
<feature type="compositionally biased region" description="Basic and acidic residues" evidence="1">
    <location>
        <begin position="161"/>
        <end position="175"/>
    </location>
</feature>
<dbReference type="KEGG" id="dpx:DAPPUDRAFT_120785"/>
<keyword evidence="3" id="KW-1185">Reference proteome</keyword>
<feature type="region of interest" description="Disordered" evidence="1">
    <location>
        <begin position="537"/>
        <end position="590"/>
    </location>
</feature>
<feature type="compositionally biased region" description="Basic and acidic residues" evidence="1">
    <location>
        <begin position="385"/>
        <end position="395"/>
    </location>
</feature>
<feature type="compositionally biased region" description="Basic residues" evidence="1">
    <location>
        <begin position="550"/>
        <end position="563"/>
    </location>
</feature>
<accession>E9I277</accession>
<feature type="compositionally biased region" description="Acidic residues" evidence="1">
    <location>
        <begin position="460"/>
        <end position="470"/>
    </location>
</feature>
<reference evidence="2 3" key="1">
    <citation type="journal article" date="2011" name="Science">
        <title>The ecoresponsive genome of Daphnia pulex.</title>
        <authorList>
            <person name="Colbourne J.K."/>
            <person name="Pfrender M.E."/>
            <person name="Gilbert D."/>
            <person name="Thomas W.K."/>
            <person name="Tucker A."/>
            <person name="Oakley T.H."/>
            <person name="Tokishita S."/>
            <person name="Aerts A."/>
            <person name="Arnold G.J."/>
            <person name="Basu M.K."/>
            <person name="Bauer D.J."/>
            <person name="Caceres C.E."/>
            <person name="Carmel L."/>
            <person name="Casola C."/>
            <person name="Choi J.H."/>
            <person name="Detter J.C."/>
            <person name="Dong Q."/>
            <person name="Dusheyko S."/>
            <person name="Eads B.D."/>
            <person name="Frohlich T."/>
            <person name="Geiler-Samerotte K.A."/>
            <person name="Gerlach D."/>
            <person name="Hatcher P."/>
            <person name="Jogdeo S."/>
            <person name="Krijgsveld J."/>
            <person name="Kriventseva E.V."/>
            <person name="Kultz D."/>
            <person name="Laforsch C."/>
            <person name="Lindquist E."/>
            <person name="Lopez J."/>
            <person name="Manak J.R."/>
            <person name="Muller J."/>
            <person name="Pangilinan J."/>
            <person name="Patwardhan R.P."/>
            <person name="Pitluck S."/>
            <person name="Pritham E.J."/>
            <person name="Rechtsteiner A."/>
            <person name="Rho M."/>
            <person name="Rogozin I.B."/>
            <person name="Sakarya O."/>
            <person name="Salamov A."/>
            <person name="Schaack S."/>
            <person name="Shapiro H."/>
            <person name="Shiga Y."/>
            <person name="Skalitzky C."/>
            <person name="Smith Z."/>
            <person name="Souvorov A."/>
            <person name="Sung W."/>
            <person name="Tang Z."/>
            <person name="Tsuchiya D."/>
            <person name="Tu H."/>
            <person name="Vos H."/>
            <person name="Wang M."/>
            <person name="Wolf Y.I."/>
            <person name="Yamagata H."/>
            <person name="Yamada T."/>
            <person name="Ye Y."/>
            <person name="Shaw J.R."/>
            <person name="Andrews J."/>
            <person name="Crease T.J."/>
            <person name="Tang H."/>
            <person name="Lucas S.M."/>
            <person name="Robertson H.M."/>
            <person name="Bork P."/>
            <person name="Koonin E.V."/>
            <person name="Zdobnov E.M."/>
            <person name="Grigoriev I.V."/>
            <person name="Lynch M."/>
            <person name="Boore J.L."/>
        </authorList>
    </citation>
    <scope>NUCLEOTIDE SEQUENCE [LARGE SCALE GENOMIC DNA]</scope>
</reference>
<feature type="compositionally biased region" description="Basic and acidic residues" evidence="1">
    <location>
        <begin position="564"/>
        <end position="584"/>
    </location>
</feature>
<proteinExistence type="predicted"/>
<feature type="region of interest" description="Disordered" evidence="1">
    <location>
        <begin position="430"/>
        <end position="488"/>
    </location>
</feature>
<feature type="compositionally biased region" description="Basic and acidic residues" evidence="1">
    <location>
        <begin position="431"/>
        <end position="444"/>
    </location>
</feature>
<feature type="compositionally biased region" description="Basic and acidic residues" evidence="1">
    <location>
        <begin position="347"/>
        <end position="371"/>
    </location>
</feature>
<gene>
    <name evidence="2" type="ORF">DAPPUDRAFT_120785</name>
</gene>
<feature type="region of interest" description="Disordered" evidence="1">
    <location>
        <begin position="298"/>
        <end position="320"/>
    </location>
</feature>
<dbReference type="AlphaFoldDB" id="E9I277"/>
<sequence>MGPVSPTQPIRKLPGTKKEFPLVKSKIDNKRPVKLAKPTVNAIKPMTLNPDKIHLVPANFTMADGAPQMPKVGFRFQGFGSTSITAAIPKSQTIRPLPTHLDKKIHPRDWSFSPKPELTSAIKKTDGTDLKPKPFKANPVPSSHYNKPYQTPKKSKTVMTKKPDAKNTDGTDLKPFKAKPVLSTPKITKTEVAKKGNAPGLVNRMWHSMIDPILHPHNETSPEKVPLPDKKKNFDNFTSKRQFRANPAPPTTYNPSIPVVSQKRLPVRKVKNIKHLDADEKTELQEFELTEKEIHKQVDAHKEMTPSRSLKKIGPEEEDVHNADLPDHPGLANRMWHSMVDPIWHSKKPEPDEKTIAGNEAEEKPDEKQTDVQDEASTEKVITSEPEKKESDTRHSHPKLVETAQPMADNAVLPDHPGLASRMWHSIVDPILHKKQEPDEKSIAENDAEEKPDENKLDVQDEVLVDEDPQTPEADTSEKSELDVKLPSVPEAHHVKKITKEIVTVAAVPDENEIAPNPEADLDPIREAVEILPSTRTVESRLETEAAGTRKVRRRHEKKRRHSESHLPRPKHSEEKPEKPEEPVRPGLLRRAVGGISSTALSAGRSVLFGVESVLSSVGSVVGLGRNRTSISIPEEPAAKTDKKHRHHKKKSHQKRTEKDL</sequence>
<feature type="compositionally biased region" description="Basic and acidic residues" evidence="1">
    <location>
        <begin position="123"/>
        <end position="132"/>
    </location>
</feature>
<protein>
    <submittedName>
        <fullName evidence="2">Uncharacterized protein</fullName>
    </submittedName>
</protein>
<dbReference type="InParanoid" id="E9I277"/>
<dbReference type="PhylomeDB" id="E9I277"/>
<feature type="compositionally biased region" description="Polar residues" evidence="1">
    <location>
        <begin position="140"/>
        <end position="149"/>
    </location>
</feature>
<feature type="compositionally biased region" description="Basic residues" evidence="1">
    <location>
        <begin position="642"/>
        <end position="654"/>
    </location>
</feature>
<dbReference type="Proteomes" id="UP000000305">
    <property type="component" value="Unassembled WGS sequence"/>
</dbReference>